<sequence>MPILWEGDCPIPLRTPLPLPDFPPYMPVVGLEKALQMLSFPFADELSTMFLNELKEESQEPSGVGAGRGRGRGAGALPAPAAAGRGCGGVGGGEGSAAAVQQWKLRLSDNEVTLFELPKKLLKAVGLLKGGIQRFYTLLGTLNGTTFSLLTPDTLKGILDSLHFPPLSFNENRFKKFLLERIEQSYPTSLMKVLCFDTSFDMKPAIRESRP</sequence>
<protein>
    <submittedName>
        <fullName evidence="2">Uncharacterized protein</fullName>
    </submittedName>
</protein>
<reference evidence="2" key="1">
    <citation type="submission" date="2014-11" db="EMBL/GenBank/DDBJ databases">
        <authorList>
            <person name="Otto D Thomas"/>
            <person name="Naeem Raeece"/>
        </authorList>
    </citation>
    <scope>NUCLEOTIDE SEQUENCE</scope>
</reference>
<feature type="compositionally biased region" description="Gly residues" evidence="1">
    <location>
        <begin position="64"/>
        <end position="74"/>
    </location>
</feature>
<organism evidence="2">
    <name type="scientific">Chromera velia CCMP2878</name>
    <dbReference type="NCBI Taxonomy" id="1169474"/>
    <lineage>
        <taxon>Eukaryota</taxon>
        <taxon>Sar</taxon>
        <taxon>Alveolata</taxon>
        <taxon>Colpodellida</taxon>
        <taxon>Chromeraceae</taxon>
        <taxon>Chromera</taxon>
    </lineage>
</organism>
<evidence type="ECO:0000256" key="1">
    <source>
        <dbReference type="SAM" id="MobiDB-lite"/>
    </source>
</evidence>
<dbReference type="AlphaFoldDB" id="A0A0G4FJL4"/>
<dbReference type="EMBL" id="CDMZ01000421">
    <property type="protein sequence ID" value="CEM13944.1"/>
    <property type="molecule type" value="Genomic_DNA"/>
</dbReference>
<dbReference type="VEuPathDB" id="CryptoDB:Cvel_17377"/>
<name>A0A0G4FJL4_9ALVE</name>
<proteinExistence type="predicted"/>
<accession>A0A0G4FJL4</accession>
<feature type="region of interest" description="Disordered" evidence="1">
    <location>
        <begin position="57"/>
        <end position="77"/>
    </location>
</feature>
<gene>
    <name evidence="2" type="ORF">Cvel_17377</name>
</gene>
<evidence type="ECO:0000313" key="2">
    <source>
        <dbReference type="EMBL" id="CEM13944.1"/>
    </source>
</evidence>